<dbReference type="Gene3D" id="3.30.2320.80">
    <property type="match status" value="1"/>
</dbReference>
<keyword evidence="4 5" id="KW-0862">Zinc</keyword>
<evidence type="ECO:0000256" key="1">
    <source>
        <dbReference type="ARBA" id="ARBA00010748"/>
    </source>
</evidence>
<dbReference type="GO" id="GO:0008270">
    <property type="term" value="F:zinc ion binding"/>
    <property type="evidence" value="ECO:0007669"/>
    <property type="project" value="UniProtKB-UniRule"/>
</dbReference>
<evidence type="ECO:0000256" key="3">
    <source>
        <dbReference type="ARBA" id="ARBA00022723"/>
    </source>
</evidence>
<dbReference type="NCBIfam" id="TIGR00100">
    <property type="entry name" value="hypA"/>
    <property type="match status" value="1"/>
</dbReference>
<name>A0A5D3WMK2_9BACT</name>
<dbReference type="GO" id="GO:0051604">
    <property type="term" value="P:protein maturation"/>
    <property type="evidence" value="ECO:0007669"/>
    <property type="project" value="InterPro"/>
</dbReference>
<dbReference type="PROSITE" id="PS01249">
    <property type="entry name" value="HYPA"/>
    <property type="match status" value="1"/>
</dbReference>
<comment type="similarity">
    <text evidence="1 5">Belongs to the HypA/HybF family.</text>
</comment>
<feature type="binding site" evidence="5">
    <location>
        <position position="76"/>
    </location>
    <ligand>
        <name>Zn(2+)</name>
        <dbReference type="ChEBI" id="CHEBI:29105"/>
    </ligand>
</feature>
<dbReference type="InterPro" id="IPR020538">
    <property type="entry name" value="Hydgase_Ni_incorp_HypA/HybF_CS"/>
</dbReference>
<dbReference type="PIRSF" id="PIRSF004761">
    <property type="entry name" value="Hydrgn_mat_HypA"/>
    <property type="match status" value="1"/>
</dbReference>
<evidence type="ECO:0000313" key="7">
    <source>
        <dbReference type="Proteomes" id="UP000324159"/>
    </source>
</evidence>
<keyword evidence="2 5" id="KW-0533">Nickel</keyword>
<dbReference type="Pfam" id="PF01155">
    <property type="entry name" value="HypA"/>
    <property type="match status" value="1"/>
</dbReference>
<keyword evidence="7" id="KW-1185">Reference proteome</keyword>
<comment type="function">
    <text evidence="5">Involved in the maturation of [NiFe] hydrogenases. Required for nickel insertion into the metal center of the hydrogenase.</text>
</comment>
<evidence type="ECO:0000256" key="5">
    <source>
        <dbReference type="HAMAP-Rule" id="MF_00213"/>
    </source>
</evidence>
<evidence type="ECO:0000256" key="2">
    <source>
        <dbReference type="ARBA" id="ARBA00022596"/>
    </source>
</evidence>
<dbReference type="EMBL" id="VNIB01000006">
    <property type="protein sequence ID" value="TYO98568.1"/>
    <property type="molecule type" value="Genomic_DNA"/>
</dbReference>
<sequence length="121" mass="13544">MHETAIVGSLFEIIRAKVAEHKIQKVVRVKLKVGELTAVEPMTLTACFEVFAEGTVVEGAELLIEQVPLTGQCGDCSREFRIREFRFRCPECESTSVEIVGGKELYIEDMEVQKEQGGNPR</sequence>
<dbReference type="InterPro" id="IPR000688">
    <property type="entry name" value="HypA/HybF"/>
</dbReference>
<proteinExistence type="inferred from homology"/>
<dbReference type="PANTHER" id="PTHR34535:SF3">
    <property type="entry name" value="HYDROGENASE MATURATION FACTOR HYPA"/>
    <property type="match status" value="1"/>
</dbReference>
<protein>
    <recommendedName>
        <fullName evidence="5">Hydrogenase maturation factor HypA</fullName>
    </recommendedName>
</protein>
<evidence type="ECO:0000256" key="4">
    <source>
        <dbReference type="ARBA" id="ARBA00022833"/>
    </source>
</evidence>
<feature type="binding site" evidence="5">
    <location>
        <position position="73"/>
    </location>
    <ligand>
        <name>Zn(2+)</name>
        <dbReference type="ChEBI" id="CHEBI:29105"/>
    </ligand>
</feature>
<dbReference type="HAMAP" id="MF_00213">
    <property type="entry name" value="HypA_HybF"/>
    <property type="match status" value="1"/>
</dbReference>
<dbReference type="RefSeq" id="WP_148895938.1">
    <property type="nucleotide sequence ID" value="NZ_VNIB01000006.1"/>
</dbReference>
<feature type="binding site" evidence="5">
    <location>
        <position position="92"/>
    </location>
    <ligand>
        <name>Zn(2+)</name>
        <dbReference type="ChEBI" id="CHEBI:29105"/>
    </ligand>
</feature>
<dbReference type="OrthoDB" id="9800361at2"/>
<accession>A0A5D3WMK2</accession>
<feature type="binding site" evidence="5">
    <location>
        <position position="2"/>
    </location>
    <ligand>
        <name>Ni(2+)</name>
        <dbReference type="ChEBI" id="CHEBI:49786"/>
    </ligand>
</feature>
<dbReference type="AlphaFoldDB" id="A0A5D3WMK2"/>
<gene>
    <name evidence="5" type="primary">hypA</name>
    <name evidence="6" type="ORF">EDC39_106174</name>
</gene>
<reference evidence="6 7" key="1">
    <citation type="submission" date="2019-07" db="EMBL/GenBank/DDBJ databases">
        <title>Genomic Encyclopedia of Type Strains, Phase IV (KMG-IV): sequencing the most valuable type-strain genomes for metagenomic binning, comparative biology and taxonomic classification.</title>
        <authorList>
            <person name="Goeker M."/>
        </authorList>
    </citation>
    <scope>NUCLEOTIDE SEQUENCE [LARGE SCALE GENOMIC DNA]</scope>
    <source>
        <strain evidence="6 7">SS015</strain>
    </source>
</reference>
<dbReference type="PANTHER" id="PTHR34535">
    <property type="entry name" value="HYDROGENASE MATURATION FACTOR HYPA"/>
    <property type="match status" value="1"/>
</dbReference>
<evidence type="ECO:0000313" key="6">
    <source>
        <dbReference type="EMBL" id="TYO98568.1"/>
    </source>
</evidence>
<dbReference type="Proteomes" id="UP000324159">
    <property type="component" value="Unassembled WGS sequence"/>
</dbReference>
<dbReference type="GO" id="GO:0016151">
    <property type="term" value="F:nickel cation binding"/>
    <property type="evidence" value="ECO:0007669"/>
    <property type="project" value="UniProtKB-UniRule"/>
</dbReference>
<comment type="caution">
    <text evidence="6">The sequence shown here is derived from an EMBL/GenBank/DDBJ whole genome shotgun (WGS) entry which is preliminary data.</text>
</comment>
<feature type="binding site" evidence="5">
    <location>
        <position position="89"/>
    </location>
    <ligand>
        <name>Zn(2+)</name>
        <dbReference type="ChEBI" id="CHEBI:29105"/>
    </ligand>
</feature>
<organism evidence="6 7">
    <name type="scientific">Geothermobacter ehrlichii</name>
    <dbReference type="NCBI Taxonomy" id="213224"/>
    <lineage>
        <taxon>Bacteria</taxon>
        <taxon>Pseudomonadati</taxon>
        <taxon>Thermodesulfobacteriota</taxon>
        <taxon>Desulfuromonadia</taxon>
        <taxon>Desulfuromonadales</taxon>
        <taxon>Geothermobacteraceae</taxon>
        <taxon>Geothermobacter</taxon>
    </lineage>
</organism>
<keyword evidence="3 5" id="KW-0479">Metal-binding</keyword>